<sequence>MHDPYAAEQVRDAYAAGLGVSAYHFTKFTDHNSAVAEANYFADHADQLGLPASTLMFADVEDPLNEYSGVTNDLRAFFDQLSARGYWNHGVYTGLWFDSAYNVSSVVGRNRTWIARYPYDYQISPQSKQEMANMGYGAWQYCEFHVTHYKTMVNSMPTPI</sequence>
<dbReference type="PROSITE" id="PS51904">
    <property type="entry name" value="GLYCOSYL_HYDROL_F25_2"/>
    <property type="match status" value="1"/>
</dbReference>
<dbReference type="GO" id="GO:0009253">
    <property type="term" value="P:peptidoglycan catabolic process"/>
    <property type="evidence" value="ECO:0007669"/>
    <property type="project" value="InterPro"/>
</dbReference>
<comment type="caution">
    <text evidence="2">The sequence shown here is derived from an EMBL/GenBank/DDBJ whole genome shotgun (WGS) entry which is preliminary data.</text>
</comment>
<reference evidence="2" key="2">
    <citation type="submission" date="2021-04" db="EMBL/GenBank/DDBJ databases">
        <authorList>
            <person name="Gilroy R."/>
        </authorList>
    </citation>
    <scope>NUCLEOTIDE SEQUENCE</scope>
    <source>
        <strain evidence="2">ChiSxjej3B15-572</strain>
    </source>
</reference>
<evidence type="ECO:0000313" key="2">
    <source>
        <dbReference type="EMBL" id="HIX34961.1"/>
    </source>
</evidence>
<name>A0A9D1VH55_9LACO</name>
<dbReference type="GO" id="GO:0003796">
    <property type="term" value="F:lysozyme activity"/>
    <property type="evidence" value="ECO:0007669"/>
    <property type="project" value="InterPro"/>
</dbReference>
<gene>
    <name evidence="2" type="ORF">H9856_00875</name>
</gene>
<dbReference type="InterPro" id="IPR002053">
    <property type="entry name" value="Glyco_hydro_25"/>
</dbReference>
<reference evidence="2" key="1">
    <citation type="journal article" date="2021" name="PeerJ">
        <title>Extensive microbial diversity within the chicken gut microbiome revealed by metagenomics and culture.</title>
        <authorList>
            <person name="Gilroy R."/>
            <person name="Ravi A."/>
            <person name="Getino M."/>
            <person name="Pursley I."/>
            <person name="Horton D.L."/>
            <person name="Alikhan N.F."/>
            <person name="Baker D."/>
            <person name="Gharbi K."/>
            <person name="Hall N."/>
            <person name="Watson M."/>
            <person name="Adriaenssens E.M."/>
            <person name="Foster-Nyarko E."/>
            <person name="Jarju S."/>
            <person name="Secka A."/>
            <person name="Antonio M."/>
            <person name="Oren A."/>
            <person name="Chaudhuri R.R."/>
            <person name="La Ragione R."/>
            <person name="Hildebrand F."/>
            <person name="Pallen M.J."/>
        </authorList>
    </citation>
    <scope>NUCLEOTIDE SEQUENCE</scope>
    <source>
        <strain evidence="2">ChiSxjej3B15-572</strain>
    </source>
</reference>
<dbReference type="Gene3D" id="3.20.20.80">
    <property type="entry name" value="Glycosidases"/>
    <property type="match status" value="1"/>
</dbReference>
<dbReference type="Pfam" id="PF01183">
    <property type="entry name" value="Glyco_hydro_25"/>
    <property type="match status" value="1"/>
</dbReference>
<organism evidence="2 3">
    <name type="scientific">Candidatus Limosilactobacillus merdigallinarum</name>
    <dbReference type="NCBI Taxonomy" id="2838652"/>
    <lineage>
        <taxon>Bacteria</taxon>
        <taxon>Bacillati</taxon>
        <taxon>Bacillota</taxon>
        <taxon>Bacilli</taxon>
        <taxon>Lactobacillales</taxon>
        <taxon>Lactobacillaceae</taxon>
        <taxon>Limosilactobacillus</taxon>
    </lineage>
</organism>
<protein>
    <recommendedName>
        <fullName evidence="4">Glycosyl hydrolase family 25</fullName>
    </recommendedName>
</protein>
<dbReference type="SUPFAM" id="SSF51445">
    <property type="entry name" value="(Trans)glycosidases"/>
    <property type="match status" value="1"/>
</dbReference>
<dbReference type="EMBL" id="DXFH01000001">
    <property type="protein sequence ID" value="HIX34961.1"/>
    <property type="molecule type" value="Genomic_DNA"/>
</dbReference>
<evidence type="ECO:0000256" key="1">
    <source>
        <dbReference type="ARBA" id="ARBA00010646"/>
    </source>
</evidence>
<dbReference type="AlphaFoldDB" id="A0A9D1VH55"/>
<dbReference type="InterPro" id="IPR017853">
    <property type="entry name" value="GH"/>
</dbReference>
<evidence type="ECO:0000313" key="3">
    <source>
        <dbReference type="Proteomes" id="UP000824231"/>
    </source>
</evidence>
<proteinExistence type="inferred from homology"/>
<comment type="similarity">
    <text evidence="1">Belongs to the glycosyl hydrolase 25 family.</text>
</comment>
<accession>A0A9D1VH55</accession>
<evidence type="ECO:0008006" key="4">
    <source>
        <dbReference type="Google" id="ProtNLM"/>
    </source>
</evidence>
<dbReference type="Proteomes" id="UP000824231">
    <property type="component" value="Unassembled WGS sequence"/>
</dbReference>
<dbReference type="GO" id="GO:0016998">
    <property type="term" value="P:cell wall macromolecule catabolic process"/>
    <property type="evidence" value="ECO:0007669"/>
    <property type="project" value="InterPro"/>
</dbReference>